<keyword evidence="2 4" id="KW-0560">Oxidoreductase</keyword>
<proteinExistence type="inferred from homology"/>
<evidence type="ECO:0000313" key="5">
    <source>
        <dbReference type="Proteomes" id="UP001269819"/>
    </source>
</evidence>
<comment type="caution">
    <text evidence="4">The sequence shown here is derived from an EMBL/GenBank/DDBJ whole genome shotgun (WGS) entry which is preliminary data.</text>
</comment>
<organism evidence="4 5">
    <name type="scientific">Marinobacter xestospongiae</name>
    <dbReference type="NCBI Taxonomy" id="994319"/>
    <lineage>
        <taxon>Bacteria</taxon>
        <taxon>Pseudomonadati</taxon>
        <taxon>Pseudomonadota</taxon>
        <taxon>Gammaproteobacteria</taxon>
        <taxon>Pseudomonadales</taxon>
        <taxon>Marinobacteraceae</taxon>
        <taxon>Marinobacter</taxon>
    </lineage>
</organism>
<dbReference type="Proteomes" id="UP001269819">
    <property type="component" value="Unassembled WGS sequence"/>
</dbReference>
<accession>A0ABU3W1C1</accession>
<dbReference type="GO" id="GO:0047040">
    <property type="term" value="F:pteridine reductase activity"/>
    <property type="evidence" value="ECO:0007669"/>
    <property type="project" value="UniProtKB-EC"/>
</dbReference>
<evidence type="ECO:0000256" key="2">
    <source>
        <dbReference type="ARBA" id="ARBA00023002"/>
    </source>
</evidence>
<comment type="similarity">
    <text evidence="1">Belongs to the short-chain dehydrogenases/reductases (SDR) family.</text>
</comment>
<dbReference type="SUPFAM" id="SSF51735">
    <property type="entry name" value="NAD(P)-binding Rossmann-fold domains"/>
    <property type="match status" value="1"/>
</dbReference>
<sequence>MTHQQDQRSPVVLITGAAHRLGATMARHLHQRGWRVLIHCRSRRAQADALAQELNRQREGSATTLAADLADLTQVEALAQQAVDQWGRLDALINNASEFFPTPVGEASVDDWSRLLHTNLRAPFFLLQGCQAALTATRGAVINLIDIYSERPLADHPLYCASKAGLAALTRSWANDLGPAIRVNGVSPGAILWPDQDDGYRPNDDNDGNPANDDSDYRQGILRQTPLGRTGTPEDIAGAVAYLLCDAPFVTGQILSVDGGRSLSL</sequence>
<protein>
    <submittedName>
        <fullName evidence="4">Pteridine reductase</fullName>
        <ecNumber evidence="4">1.5.1.33</ecNumber>
    </submittedName>
</protein>
<dbReference type="EC" id="1.5.1.33" evidence="4"/>
<evidence type="ECO:0000256" key="1">
    <source>
        <dbReference type="ARBA" id="ARBA00006484"/>
    </source>
</evidence>
<dbReference type="RefSeq" id="WP_316974747.1">
    <property type="nucleotide sequence ID" value="NZ_JAWIIJ010000013.1"/>
</dbReference>
<gene>
    <name evidence="4" type="ORF">RYS15_16695</name>
</gene>
<dbReference type="PRINTS" id="PR00081">
    <property type="entry name" value="GDHRDH"/>
</dbReference>
<dbReference type="InterPro" id="IPR036291">
    <property type="entry name" value="NAD(P)-bd_dom_sf"/>
</dbReference>
<dbReference type="PANTHER" id="PTHR43639">
    <property type="entry name" value="OXIDOREDUCTASE, SHORT-CHAIN DEHYDROGENASE/REDUCTASE FAMILY (AFU_ORTHOLOGUE AFUA_5G02870)"/>
    <property type="match status" value="1"/>
</dbReference>
<dbReference type="NCBIfam" id="NF006598">
    <property type="entry name" value="PRK09135.1"/>
    <property type="match status" value="1"/>
</dbReference>
<feature type="region of interest" description="Disordered" evidence="3">
    <location>
        <begin position="194"/>
        <end position="218"/>
    </location>
</feature>
<evidence type="ECO:0000256" key="3">
    <source>
        <dbReference type="SAM" id="MobiDB-lite"/>
    </source>
</evidence>
<evidence type="ECO:0000313" key="4">
    <source>
        <dbReference type="EMBL" id="MDV2080328.1"/>
    </source>
</evidence>
<reference evidence="4 5" key="1">
    <citation type="submission" date="2023-10" db="EMBL/GenBank/DDBJ databases">
        <title>Characteristics and mechanism of a salt-tolerant marine origin heterotrophic nitrifying- aerobic denitrifying bacteria Marinobacter xestospongiae HN1.</title>
        <authorList>
            <person name="Qi R."/>
        </authorList>
    </citation>
    <scope>NUCLEOTIDE SEQUENCE [LARGE SCALE GENOMIC DNA]</scope>
    <source>
        <strain evidence="4 5">HN1</strain>
    </source>
</reference>
<dbReference type="InterPro" id="IPR020904">
    <property type="entry name" value="Sc_DH/Rdtase_CS"/>
</dbReference>
<dbReference type="Pfam" id="PF13561">
    <property type="entry name" value="adh_short_C2"/>
    <property type="match status" value="1"/>
</dbReference>
<keyword evidence="5" id="KW-1185">Reference proteome</keyword>
<dbReference type="EMBL" id="JAWIIJ010000013">
    <property type="protein sequence ID" value="MDV2080328.1"/>
    <property type="molecule type" value="Genomic_DNA"/>
</dbReference>
<name>A0ABU3W1C1_9GAMM</name>
<dbReference type="Gene3D" id="3.40.50.720">
    <property type="entry name" value="NAD(P)-binding Rossmann-like Domain"/>
    <property type="match status" value="1"/>
</dbReference>
<dbReference type="PROSITE" id="PS00061">
    <property type="entry name" value="ADH_SHORT"/>
    <property type="match status" value="1"/>
</dbReference>
<dbReference type="PANTHER" id="PTHR43639:SF1">
    <property type="entry name" value="SHORT-CHAIN DEHYDROGENASE_REDUCTASE FAMILY PROTEIN"/>
    <property type="match status" value="1"/>
</dbReference>
<dbReference type="PRINTS" id="PR00080">
    <property type="entry name" value="SDRFAMILY"/>
</dbReference>
<dbReference type="InterPro" id="IPR002347">
    <property type="entry name" value="SDR_fam"/>
</dbReference>